<dbReference type="Proteomes" id="UP001165120">
    <property type="component" value="Unassembled WGS sequence"/>
</dbReference>
<feature type="binding site" evidence="6">
    <location>
        <position position="330"/>
    </location>
    <ligand>
        <name>D-dopa</name>
        <dbReference type="ChEBI" id="CHEBI:149689"/>
    </ligand>
</feature>
<evidence type="ECO:0000256" key="1">
    <source>
        <dbReference type="ARBA" id="ARBA00001974"/>
    </source>
</evidence>
<dbReference type="GO" id="GO:0071949">
    <property type="term" value="F:FAD binding"/>
    <property type="evidence" value="ECO:0007669"/>
    <property type="project" value="InterPro"/>
</dbReference>
<dbReference type="AlphaFoldDB" id="A0A9W6SW80"/>
<feature type="binding site" evidence="6">
    <location>
        <position position="303"/>
    </location>
    <ligand>
        <name>D-dopa</name>
        <dbReference type="ChEBI" id="CHEBI:149689"/>
    </ligand>
</feature>
<dbReference type="EMBL" id="BSXN01000153">
    <property type="protein sequence ID" value="GME67341.1"/>
    <property type="molecule type" value="Genomic_DNA"/>
</dbReference>
<feature type="binding site" evidence="6">
    <location>
        <position position="171"/>
    </location>
    <ligand>
        <name>FAD</name>
        <dbReference type="ChEBI" id="CHEBI:57692"/>
    </ligand>
</feature>
<evidence type="ECO:0000256" key="2">
    <source>
        <dbReference type="ARBA" id="ARBA00006730"/>
    </source>
</evidence>
<keyword evidence="10" id="KW-1185">Reference proteome</keyword>
<accession>A0A9W6SW80</accession>
<dbReference type="SUPFAM" id="SSF51971">
    <property type="entry name" value="Nucleotide-binding domain"/>
    <property type="match status" value="1"/>
</dbReference>
<dbReference type="SUPFAM" id="SSF54373">
    <property type="entry name" value="FAD-linked reductases, C-terminal domain"/>
    <property type="match status" value="1"/>
</dbReference>
<keyword evidence="4 6" id="KW-0274">FAD</keyword>
<gene>
    <name evidence="9" type="ORF">Cboi02_000076600</name>
</gene>
<protein>
    <submittedName>
        <fullName evidence="9">Unnamed protein product</fullName>
    </submittedName>
</protein>
<feature type="transmembrane region" description="Helical" evidence="7">
    <location>
        <begin position="7"/>
        <end position="25"/>
    </location>
</feature>
<evidence type="ECO:0000256" key="3">
    <source>
        <dbReference type="ARBA" id="ARBA00022630"/>
    </source>
</evidence>
<comment type="cofactor">
    <cofactor evidence="1 6">
        <name>FAD</name>
        <dbReference type="ChEBI" id="CHEBI:57692"/>
    </cofactor>
</comment>
<keyword evidence="3" id="KW-0285">Flavoprotein</keyword>
<dbReference type="InterPro" id="IPR006076">
    <property type="entry name" value="FAD-dep_OxRdtase"/>
</dbReference>
<dbReference type="GO" id="GO:0005737">
    <property type="term" value="C:cytoplasm"/>
    <property type="evidence" value="ECO:0007669"/>
    <property type="project" value="TreeGrafter"/>
</dbReference>
<dbReference type="InterPro" id="IPR023209">
    <property type="entry name" value="DAO"/>
</dbReference>
<reference evidence="9" key="1">
    <citation type="submission" date="2023-04" db="EMBL/GenBank/DDBJ databases">
        <title>Candida boidinii NBRC 10035.</title>
        <authorList>
            <person name="Ichikawa N."/>
            <person name="Sato H."/>
            <person name="Tonouchi N."/>
        </authorList>
    </citation>
    <scope>NUCLEOTIDE SEQUENCE</scope>
    <source>
        <strain evidence="9">NBRC 10035</strain>
    </source>
</reference>
<feature type="domain" description="FAD dependent oxidoreductase" evidence="8">
    <location>
        <begin position="7"/>
        <end position="345"/>
    </location>
</feature>
<keyword evidence="7" id="KW-1133">Transmembrane helix</keyword>
<dbReference type="Gene3D" id="3.30.9.10">
    <property type="entry name" value="D-Amino Acid Oxidase, subunit A, domain 2"/>
    <property type="match status" value="1"/>
</dbReference>
<keyword evidence="7" id="KW-0812">Transmembrane</keyword>
<evidence type="ECO:0000313" key="10">
    <source>
        <dbReference type="Proteomes" id="UP001165120"/>
    </source>
</evidence>
<evidence type="ECO:0000256" key="5">
    <source>
        <dbReference type="ARBA" id="ARBA00023002"/>
    </source>
</evidence>
<dbReference type="PANTHER" id="PTHR11530">
    <property type="entry name" value="D-AMINO ACID OXIDASE"/>
    <property type="match status" value="1"/>
</dbReference>
<comment type="caution">
    <text evidence="9">The sequence shown here is derived from an EMBL/GenBank/DDBJ whole genome shotgun (WGS) entry which is preliminary data.</text>
</comment>
<dbReference type="PROSITE" id="PS51257">
    <property type="entry name" value="PROKAR_LIPOPROTEIN"/>
    <property type="match status" value="1"/>
</dbReference>
<dbReference type="PIRSF" id="PIRSF000189">
    <property type="entry name" value="D-aa_oxidase"/>
    <property type="match status" value="1"/>
</dbReference>
<proteinExistence type="inferred from homology"/>
<dbReference type="Gene3D" id="3.40.50.720">
    <property type="entry name" value="NAD(P)-binding Rossmann-like Domain"/>
    <property type="match status" value="1"/>
</dbReference>
<feature type="binding site" evidence="6">
    <location>
        <position position="190"/>
    </location>
    <ligand>
        <name>FAD</name>
        <dbReference type="ChEBI" id="CHEBI:57692"/>
    </ligand>
</feature>
<evidence type="ECO:0000256" key="7">
    <source>
        <dbReference type="SAM" id="Phobius"/>
    </source>
</evidence>
<dbReference type="PANTHER" id="PTHR11530:SF26">
    <property type="entry name" value="FAD DEPENDENT OXIDOREDUCTASE SUPERFAMILY (AFU_ORTHOLOGUE AFUA_5G13940)"/>
    <property type="match status" value="1"/>
</dbReference>
<dbReference type="GO" id="GO:0003884">
    <property type="term" value="F:D-amino-acid oxidase activity"/>
    <property type="evidence" value="ECO:0007669"/>
    <property type="project" value="InterPro"/>
</dbReference>
<keyword evidence="5" id="KW-0560">Oxidoreductase</keyword>
<dbReference type="Pfam" id="PF01266">
    <property type="entry name" value="DAO"/>
    <property type="match status" value="1"/>
</dbReference>
<dbReference type="GO" id="GO:0019478">
    <property type="term" value="P:D-amino acid catabolic process"/>
    <property type="evidence" value="ECO:0007669"/>
    <property type="project" value="TreeGrafter"/>
</dbReference>
<sequence>MTQTKEIVIVGAGVIGLSCAYLLVLEGYKVTILSSLLPSTSTKNPLYTSAWAGAHFRPFPSKSKAELRDYPLTRSSYKKFVELAAKYPESSIKFVEGYDYIEKHDPLYENISTGYAEELTDFKRLPENELPNNVKFGAKYKTYVLNAPVYVQFLERKLRMESNVTIIQNEVSSLKEVLELYPHSTVVNCTGTGLQYNGGYDADSYKIRGQTLLVRPPKGNPYFNKTVTHQMANGDWSFVIERPLDGGFILGGTKTLNSLDSRPDEEQTKSLLHNGEKRFPELMITDENGEKKFDVLGVNVGFRPARYGGVRIEREVIKSHSIVHCYGFGGSGYEMSWGAAEKVIDIIQTSKSKL</sequence>
<evidence type="ECO:0000256" key="6">
    <source>
        <dbReference type="PIRSR" id="PIRSR000189-1"/>
    </source>
</evidence>
<evidence type="ECO:0000313" key="9">
    <source>
        <dbReference type="EMBL" id="GME67341.1"/>
    </source>
</evidence>
<keyword evidence="7" id="KW-0472">Membrane</keyword>
<name>A0A9W6SW80_CANBO</name>
<comment type="similarity">
    <text evidence="2">Belongs to the DAMOX/DASOX family.</text>
</comment>
<organism evidence="9 10">
    <name type="scientific">Candida boidinii</name>
    <name type="common">Yeast</name>
    <dbReference type="NCBI Taxonomy" id="5477"/>
    <lineage>
        <taxon>Eukaryota</taxon>
        <taxon>Fungi</taxon>
        <taxon>Dikarya</taxon>
        <taxon>Ascomycota</taxon>
        <taxon>Saccharomycotina</taxon>
        <taxon>Pichiomycetes</taxon>
        <taxon>Pichiales</taxon>
        <taxon>Pichiaceae</taxon>
        <taxon>Ogataea</taxon>
        <taxon>Ogataea/Candida clade</taxon>
    </lineage>
</organism>
<evidence type="ECO:0000256" key="4">
    <source>
        <dbReference type="ARBA" id="ARBA00022827"/>
    </source>
</evidence>
<evidence type="ECO:0000259" key="8">
    <source>
        <dbReference type="Pfam" id="PF01266"/>
    </source>
</evidence>
<feature type="binding site" evidence="6">
    <location>
        <begin position="48"/>
        <end position="49"/>
    </location>
    <ligand>
        <name>FAD</name>
        <dbReference type="ChEBI" id="CHEBI:57692"/>
    </ligand>
</feature>